<evidence type="ECO:0000313" key="2">
    <source>
        <dbReference type="EMBL" id="MDM8326154.1"/>
    </source>
</evidence>
<gene>
    <name evidence="2" type="ORF">QUW60_13115</name>
</gene>
<sequence length="205" mass="21900">MKTTRTFKPICLILLLLFAGSAAFAQGKWDAFPKNEKWFLMGGVGIHGYVGDYDSQISFGERFGAGGEIAVGKWIAPAIAVRLQLNALHAVGGTKSGKKESWNYGHAHVDAMLNLSELAVGADEERLYSAIPFMGIGVARRAARHNADAVPTLTIGLLNSFRMNEHLCLNIEGKGSIVGDKLDGLAGGRSGEGTLTLTVGMTYNF</sequence>
<keyword evidence="3" id="KW-1185">Reference proteome</keyword>
<feature type="signal peptide" evidence="1">
    <location>
        <begin position="1"/>
        <end position="25"/>
    </location>
</feature>
<reference evidence="3" key="1">
    <citation type="submission" date="2023-07" db="EMBL/GenBank/DDBJ databases">
        <title>Identification and characterization of horizontal gene transfer across gut microbiota members of farm animals based on homology search.</title>
        <authorList>
            <person name="Schwarzerova J."/>
            <person name="Nykrynova M."/>
            <person name="Jureckova K."/>
            <person name="Cejkova D."/>
            <person name="Rychlik I."/>
        </authorList>
    </citation>
    <scope>NUCLEOTIDE SEQUENCE [LARGE SCALE GENOMIC DNA]</scope>
    <source>
        <strain evidence="3">109_WCHN</strain>
    </source>
</reference>
<dbReference type="EMBL" id="JAUDEN010000030">
    <property type="protein sequence ID" value="MDM8326154.1"/>
    <property type="molecule type" value="Genomic_DNA"/>
</dbReference>
<dbReference type="RefSeq" id="WP_258338347.1">
    <property type="nucleotide sequence ID" value="NZ_JAUDEN010000030.1"/>
</dbReference>
<evidence type="ECO:0008006" key="4">
    <source>
        <dbReference type="Google" id="ProtNLM"/>
    </source>
</evidence>
<evidence type="ECO:0000256" key="1">
    <source>
        <dbReference type="SAM" id="SignalP"/>
    </source>
</evidence>
<evidence type="ECO:0000313" key="3">
    <source>
        <dbReference type="Proteomes" id="UP001169458"/>
    </source>
</evidence>
<organism evidence="2 3">
    <name type="scientific">Bacteroides gallinaceum</name>
    <dbReference type="NCBI Taxonomy" id="1462571"/>
    <lineage>
        <taxon>Bacteria</taxon>
        <taxon>Pseudomonadati</taxon>
        <taxon>Bacteroidota</taxon>
        <taxon>Bacteroidia</taxon>
        <taxon>Bacteroidales</taxon>
        <taxon>Bacteroidaceae</taxon>
        <taxon>Bacteroides</taxon>
    </lineage>
</organism>
<accession>A0ABT7VIM0</accession>
<protein>
    <recommendedName>
        <fullName evidence="4">Outer membrane protein beta-barrel domain-containing protein</fullName>
    </recommendedName>
</protein>
<keyword evidence="1" id="KW-0732">Signal</keyword>
<comment type="caution">
    <text evidence="2">The sequence shown here is derived from an EMBL/GenBank/DDBJ whole genome shotgun (WGS) entry which is preliminary data.</text>
</comment>
<feature type="chain" id="PRO_5046076880" description="Outer membrane protein beta-barrel domain-containing protein" evidence="1">
    <location>
        <begin position="26"/>
        <end position="205"/>
    </location>
</feature>
<name>A0ABT7VIM0_9BACE</name>
<dbReference type="Proteomes" id="UP001169458">
    <property type="component" value="Unassembled WGS sequence"/>
</dbReference>
<proteinExistence type="predicted"/>